<name>A0A377HPT7_GRIHO</name>
<organism evidence="1 2">
    <name type="scientific">Grimontia hollisae</name>
    <name type="common">Vibrio hollisae</name>
    <dbReference type="NCBI Taxonomy" id="673"/>
    <lineage>
        <taxon>Bacteria</taxon>
        <taxon>Pseudomonadati</taxon>
        <taxon>Pseudomonadota</taxon>
        <taxon>Gammaproteobacteria</taxon>
        <taxon>Vibrionales</taxon>
        <taxon>Vibrionaceae</taxon>
        <taxon>Grimontia</taxon>
    </lineage>
</organism>
<evidence type="ECO:0000313" key="2">
    <source>
        <dbReference type="Proteomes" id="UP000254512"/>
    </source>
</evidence>
<dbReference type="STRING" id="673.AL542_13860"/>
<sequence length="67" mass="7862">MRIFLELGWFFRMCCQIHSAPTSALAVMFPMMLSGRHWRVCWWRGRAHLEELEQIACGETEPHEGIA</sequence>
<gene>
    <name evidence="1" type="ORF">NCTC11645_02520</name>
</gene>
<proteinExistence type="predicted"/>
<evidence type="ECO:0000313" key="1">
    <source>
        <dbReference type="EMBL" id="STO58104.1"/>
    </source>
</evidence>
<dbReference type="Proteomes" id="UP000254512">
    <property type="component" value="Unassembled WGS sequence"/>
</dbReference>
<accession>A0A377HPT7</accession>
<dbReference type="AlphaFoldDB" id="A0A377HPT7"/>
<protein>
    <submittedName>
        <fullName evidence="1">Uncharacterized protein</fullName>
    </submittedName>
</protein>
<dbReference type="EMBL" id="UGHD01000002">
    <property type="protein sequence ID" value="STO58104.1"/>
    <property type="molecule type" value="Genomic_DNA"/>
</dbReference>
<reference evidence="1 2" key="1">
    <citation type="submission" date="2018-06" db="EMBL/GenBank/DDBJ databases">
        <authorList>
            <consortium name="Pathogen Informatics"/>
            <person name="Doyle S."/>
        </authorList>
    </citation>
    <scope>NUCLEOTIDE SEQUENCE [LARGE SCALE GENOMIC DNA]</scope>
    <source>
        <strain evidence="1 2">NCTC11645</strain>
    </source>
</reference>